<feature type="binding site" description="axial binding residue" evidence="9">
    <location>
        <position position="189"/>
    </location>
    <ligand>
        <name>heme c</name>
        <dbReference type="ChEBI" id="CHEBI:61717"/>
        <label>2</label>
    </ligand>
    <ligandPart>
        <name>Fe</name>
        <dbReference type="ChEBI" id="CHEBI:18248"/>
    </ligandPart>
</feature>
<keyword evidence="7 9" id="KW-0408">Iron</keyword>
<feature type="binding site" description="axial binding residue" evidence="9">
    <location>
        <position position="89"/>
    </location>
    <ligand>
        <name>heme c</name>
        <dbReference type="ChEBI" id="CHEBI:61717"/>
        <label>1</label>
    </ligand>
    <ligandPart>
        <name>Fe</name>
        <dbReference type="ChEBI" id="CHEBI:18248"/>
    </ligandPart>
</feature>
<keyword evidence="13" id="KW-1185">Reference proteome</keyword>
<feature type="binding site" description="axial binding residue" evidence="9">
    <location>
        <position position="45"/>
    </location>
    <ligand>
        <name>heme c</name>
        <dbReference type="ChEBI" id="CHEBI:61717"/>
        <label>1</label>
    </ligand>
    <ligandPart>
        <name>Fe</name>
        <dbReference type="ChEBI" id="CHEBI:18248"/>
    </ligandPart>
</feature>
<reference evidence="12 13" key="1">
    <citation type="submission" date="2017-02" db="EMBL/GenBank/DDBJ databases">
        <authorList>
            <person name="Peterson S.W."/>
        </authorList>
    </citation>
    <scope>NUCLEOTIDE SEQUENCE [LARGE SCALE GENOMIC DNA]</scope>
    <source>
        <strain evidence="12 13">ATCC 49788</strain>
    </source>
</reference>
<dbReference type="PIRSF" id="PIRSF000005">
    <property type="entry name" value="Cytochrome_c4"/>
    <property type="match status" value="1"/>
</dbReference>
<evidence type="ECO:0000256" key="2">
    <source>
        <dbReference type="ARBA" id="ARBA00022448"/>
    </source>
</evidence>
<dbReference type="AlphaFoldDB" id="A0A1T4VXW7"/>
<organism evidence="12 13">
    <name type="scientific">Thiothrix eikelboomii</name>
    <dbReference type="NCBI Taxonomy" id="92487"/>
    <lineage>
        <taxon>Bacteria</taxon>
        <taxon>Pseudomonadati</taxon>
        <taxon>Pseudomonadota</taxon>
        <taxon>Gammaproteobacteria</taxon>
        <taxon>Thiotrichales</taxon>
        <taxon>Thiotrichaceae</taxon>
        <taxon>Thiothrix</taxon>
    </lineage>
</organism>
<evidence type="ECO:0000256" key="3">
    <source>
        <dbReference type="ARBA" id="ARBA00022617"/>
    </source>
</evidence>
<dbReference type="PANTHER" id="PTHR33751">
    <property type="entry name" value="CBB3-TYPE CYTOCHROME C OXIDASE SUBUNIT FIXP"/>
    <property type="match status" value="1"/>
</dbReference>
<feature type="binding site" description="axial binding residue" evidence="9">
    <location>
        <position position="146"/>
    </location>
    <ligand>
        <name>heme c</name>
        <dbReference type="ChEBI" id="CHEBI:61717"/>
        <label>2</label>
    </ligand>
    <ligandPart>
        <name>Fe</name>
        <dbReference type="ChEBI" id="CHEBI:18248"/>
    </ligandPart>
</feature>
<accession>A0A1T4VXW7</accession>
<dbReference type="Gene3D" id="1.10.760.10">
    <property type="entry name" value="Cytochrome c-like domain"/>
    <property type="match status" value="2"/>
</dbReference>
<dbReference type="OrthoDB" id="9773456at2"/>
<dbReference type="GO" id="GO:0042597">
    <property type="term" value="C:periplasmic space"/>
    <property type="evidence" value="ECO:0007669"/>
    <property type="project" value="UniProtKB-SubCell"/>
</dbReference>
<gene>
    <name evidence="12" type="ORF">SAMN02745130_00532</name>
</gene>
<dbReference type="InterPro" id="IPR036909">
    <property type="entry name" value="Cyt_c-like_dom_sf"/>
</dbReference>
<keyword evidence="3 8" id="KW-0349">Heme</keyword>
<feature type="domain" description="Cytochrome c" evidence="11">
    <location>
        <begin position="29"/>
        <end position="112"/>
    </location>
</feature>
<name>A0A1T4VXW7_9GAMM</name>
<evidence type="ECO:0000313" key="13">
    <source>
        <dbReference type="Proteomes" id="UP000190460"/>
    </source>
</evidence>
<dbReference type="PROSITE" id="PS51007">
    <property type="entry name" value="CYTC"/>
    <property type="match status" value="2"/>
</dbReference>
<protein>
    <submittedName>
        <fullName evidence="12">Cytochrome c553</fullName>
    </submittedName>
</protein>
<dbReference type="InterPro" id="IPR024167">
    <property type="entry name" value="Cytochrome_c4-like"/>
</dbReference>
<sequence length="213" mass="22169">MKKTLILALTSLAFSTSAAVWAADAALKGDPAAGKTKSATCAACHGADGNSINPEWPKLAGQSEGYLFKQLQNFKAGKDAEGGRYNATMAPMIDPLTEQDMADLAAYFASQTGTPGQADQNQVTLGEQVYKGGNASNGIPACAACHGPNGTGNPAANFPSLAGQQVTYTKTQLNNFRTGVRANDNGKMMRNIAVKMTDAEMNAVAEYIAGLQK</sequence>
<dbReference type="SUPFAM" id="SSF46626">
    <property type="entry name" value="Cytochrome c"/>
    <property type="match status" value="2"/>
</dbReference>
<feature type="domain" description="Cytochrome c" evidence="11">
    <location>
        <begin position="121"/>
        <end position="212"/>
    </location>
</feature>
<feature type="binding site" description="covalent" evidence="8">
    <location>
        <position position="145"/>
    </location>
    <ligand>
        <name>heme c</name>
        <dbReference type="ChEBI" id="CHEBI:61717"/>
        <label>2</label>
    </ligand>
</feature>
<dbReference type="InterPro" id="IPR050597">
    <property type="entry name" value="Cytochrome_c_Oxidase_Subunit"/>
</dbReference>
<evidence type="ECO:0000256" key="4">
    <source>
        <dbReference type="ARBA" id="ARBA00022723"/>
    </source>
</evidence>
<keyword evidence="6" id="KW-0249">Electron transport</keyword>
<dbReference type="GO" id="GO:0020037">
    <property type="term" value="F:heme binding"/>
    <property type="evidence" value="ECO:0007669"/>
    <property type="project" value="InterPro"/>
</dbReference>
<dbReference type="GO" id="GO:0009055">
    <property type="term" value="F:electron transfer activity"/>
    <property type="evidence" value="ECO:0007669"/>
    <property type="project" value="InterPro"/>
</dbReference>
<keyword evidence="2" id="KW-0813">Transport</keyword>
<feature type="chain" id="PRO_5012888343" evidence="10">
    <location>
        <begin position="23"/>
        <end position="213"/>
    </location>
</feature>
<dbReference type="Pfam" id="PF00034">
    <property type="entry name" value="Cytochrom_C"/>
    <property type="match status" value="2"/>
</dbReference>
<feature type="binding site" description="covalent" evidence="8">
    <location>
        <position position="44"/>
    </location>
    <ligand>
        <name>heme c</name>
        <dbReference type="ChEBI" id="CHEBI:61717"/>
        <label>1</label>
    </ligand>
</feature>
<dbReference type="GO" id="GO:0005506">
    <property type="term" value="F:iron ion binding"/>
    <property type="evidence" value="ECO:0007669"/>
    <property type="project" value="InterPro"/>
</dbReference>
<evidence type="ECO:0000259" key="11">
    <source>
        <dbReference type="PROSITE" id="PS51007"/>
    </source>
</evidence>
<dbReference type="RefSeq" id="WP_078921027.1">
    <property type="nucleotide sequence ID" value="NZ_FUYB01000002.1"/>
</dbReference>
<dbReference type="InterPro" id="IPR009056">
    <property type="entry name" value="Cyt_c-like_dom"/>
</dbReference>
<evidence type="ECO:0000313" key="12">
    <source>
        <dbReference type="EMBL" id="SKA69658.1"/>
    </source>
</evidence>
<feature type="binding site" description="covalent" evidence="8">
    <location>
        <position position="142"/>
    </location>
    <ligand>
        <name>heme c</name>
        <dbReference type="ChEBI" id="CHEBI:61717"/>
        <label>2</label>
    </ligand>
</feature>
<keyword evidence="10" id="KW-0732">Signal</keyword>
<evidence type="ECO:0000256" key="1">
    <source>
        <dbReference type="ARBA" id="ARBA00004418"/>
    </source>
</evidence>
<comment type="PTM">
    <text evidence="8">Binds 2 heme c groups covalently per subunit.</text>
</comment>
<feature type="binding site" description="covalent" evidence="8">
    <location>
        <position position="41"/>
    </location>
    <ligand>
        <name>heme c</name>
        <dbReference type="ChEBI" id="CHEBI:61717"/>
        <label>1</label>
    </ligand>
</feature>
<dbReference type="Proteomes" id="UP000190460">
    <property type="component" value="Unassembled WGS sequence"/>
</dbReference>
<evidence type="ECO:0000256" key="5">
    <source>
        <dbReference type="ARBA" id="ARBA00022764"/>
    </source>
</evidence>
<proteinExistence type="predicted"/>
<evidence type="ECO:0000256" key="6">
    <source>
        <dbReference type="ARBA" id="ARBA00022982"/>
    </source>
</evidence>
<dbReference type="PANTHER" id="PTHR33751:SF9">
    <property type="entry name" value="CYTOCHROME C4"/>
    <property type="match status" value="1"/>
</dbReference>
<keyword evidence="4 9" id="KW-0479">Metal-binding</keyword>
<evidence type="ECO:0000256" key="7">
    <source>
        <dbReference type="ARBA" id="ARBA00023004"/>
    </source>
</evidence>
<evidence type="ECO:0000256" key="9">
    <source>
        <dbReference type="PIRSR" id="PIRSR000005-2"/>
    </source>
</evidence>
<evidence type="ECO:0000256" key="10">
    <source>
        <dbReference type="SAM" id="SignalP"/>
    </source>
</evidence>
<dbReference type="EMBL" id="FUYB01000002">
    <property type="protein sequence ID" value="SKA69658.1"/>
    <property type="molecule type" value="Genomic_DNA"/>
</dbReference>
<keyword evidence="5" id="KW-0574">Periplasm</keyword>
<evidence type="ECO:0000256" key="8">
    <source>
        <dbReference type="PIRSR" id="PIRSR000005-1"/>
    </source>
</evidence>
<feature type="signal peptide" evidence="10">
    <location>
        <begin position="1"/>
        <end position="22"/>
    </location>
</feature>
<comment type="subcellular location">
    <subcellularLocation>
        <location evidence="1">Periplasm</location>
    </subcellularLocation>
</comment>
<dbReference type="STRING" id="92487.SAMN02745130_00532"/>